<name>A0A0F9VJC1_9ZZZZ</name>
<accession>A0A0F9VJC1</accession>
<gene>
    <name evidence="2" type="ORF">LCGC14_0476260</name>
</gene>
<evidence type="ECO:0000256" key="1">
    <source>
        <dbReference type="SAM" id="MobiDB-lite"/>
    </source>
</evidence>
<feature type="region of interest" description="Disordered" evidence="1">
    <location>
        <begin position="24"/>
        <end position="43"/>
    </location>
</feature>
<dbReference type="EMBL" id="LAZR01000513">
    <property type="protein sequence ID" value="KKN65923.1"/>
    <property type="molecule type" value="Genomic_DNA"/>
</dbReference>
<proteinExistence type="predicted"/>
<comment type="caution">
    <text evidence="2">The sequence shown here is derived from an EMBL/GenBank/DDBJ whole genome shotgun (WGS) entry which is preliminary data.</text>
</comment>
<evidence type="ECO:0000313" key="2">
    <source>
        <dbReference type="EMBL" id="KKN65923.1"/>
    </source>
</evidence>
<organism evidence="2">
    <name type="scientific">marine sediment metagenome</name>
    <dbReference type="NCBI Taxonomy" id="412755"/>
    <lineage>
        <taxon>unclassified sequences</taxon>
        <taxon>metagenomes</taxon>
        <taxon>ecological metagenomes</taxon>
    </lineage>
</organism>
<sequence>MARQIYERESARRFHEQALKRERIKSAEIRKSQMRKHGDPYVH</sequence>
<dbReference type="AlphaFoldDB" id="A0A0F9VJC1"/>
<reference evidence="2" key="1">
    <citation type="journal article" date="2015" name="Nature">
        <title>Complex archaea that bridge the gap between prokaryotes and eukaryotes.</title>
        <authorList>
            <person name="Spang A."/>
            <person name="Saw J.H."/>
            <person name="Jorgensen S.L."/>
            <person name="Zaremba-Niedzwiedzka K."/>
            <person name="Martijn J."/>
            <person name="Lind A.E."/>
            <person name="van Eijk R."/>
            <person name="Schleper C."/>
            <person name="Guy L."/>
            <person name="Ettema T.J."/>
        </authorList>
    </citation>
    <scope>NUCLEOTIDE SEQUENCE</scope>
</reference>
<protein>
    <submittedName>
        <fullName evidence="2">Uncharacterized protein</fullName>
    </submittedName>
</protein>